<comment type="function">
    <text evidence="1 4">PPIases accelerate the folding of proteins. It catalyzes the cis-trans isomerization of proline imidic peptide bonds in oligopeptides.</text>
</comment>
<dbReference type="EC" id="5.2.1.8" evidence="4"/>
<dbReference type="GO" id="GO:0006457">
    <property type="term" value="P:protein folding"/>
    <property type="evidence" value="ECO:0007669"/>
    <property type="project" value="InterPro"/>
</dbReference>
<dbReference type="PROSITE" id="PS50072">
    <property type="entry name" value="CSA_PPIASE_2"/>
    <property type="match status" value="1"/>
</dbReference>
<sequence length="212" mass="23082">MKTSKIKRFTILFALLVSVLVTGCSRNQTGENETPNYNTNGENPLVQIEMQDGSKMVLELYPEYAPETVENFIGLVESGFYDGLTFHRIVKGFMIQGGDPKGDGTGGSENRIPGEFAANGFTQNTLSHTTGVISMARSNHPDSASSQFFIMDGDVTSLDGDYAAFGKLIDGVETLKSISETPVSRNPWSGELSIPQEDVVIKRITMLENGEN</sequence>
<protein>
    <recommendedName>
        <fullName evidence="4">Peptidyl-prolyl cis-trans isomerase</fullName>
        <shortName evidence="4">PPIase</shortName>
        <ecNumber evidence="4">5.2.1.8</ecNumber>
    </recommendedName>
</protein>
<dbReference type="InterPro" id="IPR002130">
    <property type="entry name" value="Cyclophilin-type_PPIase_dom"/>
</dbReference>
<dbReference type="Proteomes" id="UP000516160">
    <property type="component" value="Chromosome"/>
</dbReference>
<name>A0A7G9W699_ALKCA</name>
<comment type="catalytic activity">
    <reaction evidence="4">
        <text>[protein]-peptidylproline (omega=180) = [protein]-peptidylproline (omega=0)</text>
        <dbReference type="Rhea" id="RHEA:16237"/>
        <dbReference type="Rhea" id="RHEA-COMP:10747"/>
        <dbReference type="Rhea" id="RHEA-COMP:10748"/>
        <dbReference type="ChEBI" id="CHEBI:83833"/>
        <dbReference type="ChEBI" id="CHEBI:83834"/>
        <dbReference type="EC" id="5.2.1.8"/>
    </reaction>
</comment>
<dbReference type="Gene3D" id="2.40.100.10">
    <property type="entry name" value="Cyclophilin-like"/>
    <property type="match status" value="1"/>
</dbReference>
<evidence type="ECO:0000313" key="6">
    <source>
        <dbReference type="EMBL" id="QNO14211.1"/>
    </source>
</evidence>
<gene>
    <name evidence="6" type="ORF">HYG86_05210</name>
</gene>
<evidence type="ECO:0000256" key="4">
    <source>
        <dbReference type="RuleBase" id="RU363019"/>
    </source>
</evidence>
<feature type="domain" description="PPIase cyclophilin-type" evidence="5">
    <location>
        <begin position="46"/>
        <end position="206"/>
    </location>
</feature>
<dbReference type="SUPFAM" id="SSF50891">
    <property type="entry name" value="Cyclophilin-like"/>
    <property type="match status" value="1"/>
</dbReference>
<dbReference type="PANTHER" id="PTHR45625">
    <property type="entry name" value="PEPTIDYL-PROLYL CIS-TRANS ISOMERASE-RELATED"/>
    <property type="match status" value="1"/>
</dbReference>
<feature type="chain" id="PRO_5039750749" description="Peptidyl-prolyl cis-trans isomerase" evidence="4">
    <location>
        <begin position="24"/>
        <end position="212"/>
    </location>
</feature>
<dbReference type="KEGG" id="acae:HYG86_05210"/>
<accession>A0A7G9W699</accession>
<dbReference type="RefSeq" id="WP_213167870.1">
    <property type="nucleotide sequence ID" value="NZ_CP058559.1"/>
</dbReference>
<reference evidence="6 7" key="1">
    <citation type="submission" date="2020-07" db="EMBL/GenBank/DDBJ databases">
        <title>Alkalicella. sp. LB2 genome.</title>
        <authorList>
            <person name="Postec A."/>
            <person name="Quemeneur M."/>
        </authorList>
    </citation>
    <scope>NUCLEOTIDE SEQUENCE [LARGE SCALE GENOMIC DNA]</scope>
    <source>
        <strain evidence="6 7">LB2</strain>
    </source>
</reference>
<dbReference type="Pfam" id="PF00160">
    <property type="entry name" value="Pro_isomerase"/>
    <property type="match status" value="1"/>
</dbReference>
<dbReference type="CDD" id="cd00317">
    <property type="entry name" value="cyclophilin"/>
    <property type="match status" value="1"/>
</dbReference>
<feature type="signal peptide" evidence="4">
    <location>
        <begin position="1"/>
        <end position="23"/>
    </location>
</feature>
<dbReference type="EMBL" id="CP058559">
    <property type="protein sequence ID" value="QNO14211.1"/>
    <property type="molecule type" value="Genomic_DNA"/>
</dbReference>
<keyword evidence="7" id="KW-1185">Reference proteome</keyword>
<dbReference type="PANTHER" id="PTHR45625:SF4">
    <property type="entry name" value="PEPTIDYLPROLYL ISOMERASE DOMAIN AND WD REPEAT-CONTAINING PROTEIN 1"/>
    <property type="match status" value="1"/>
</dbReference>
<dbReference type="PROSITE" id="PS00170">
    <property type="entry name" value="CSA_PPIASE_1"/>
    <property type="match status" value="1"/>
</dbReference>
<evidence type="ECO:0000256" key="2">
    <source>
        <dbReference type="ARBA" id="ARBA00023110"/>
    </source>
</evidence>
<organism evidence="6 7">
    <name type="scientific">Alkalicella caledoniensis</name>
    <dbReference type="NCBI Taxonomy" id="2731377"/>
    <lineage>
        <taxon>Bacteria</taxon>
        <taxon>Bacillati</taxon>
        <taxon>Bacillota</taxon>
        <taxon>Clostridia</taxon>
        <taxon>Eubacteriales</taxon>
        <taxon>Proteinivoracaceae</taxon>
        <taxon>Alkalicella</taxon>
    </lineage>
</organism>
<proteinExistence type="inferred from homology"/>
<keyword evidence="2 4" id="KW-0697">Rotamase</keyword>
<dbReference type="InterPro" id="IPR029000">
    <property type="entry name" value="Cyclophilin-like_dom_sf"/>
</dbReference>
<dbReference type="GO" id="GO:0003755">
    <property type="term" value="F:peptidyl-prolyl cis-trans isomerase activity"/>
    <property type="evidence" value="ECO:0007669"/>
    <property type="project" value="UniProtKB-UniRule"/>
</dbReference>
<dbReference type="AlphaFoldDB" id="A0A7G9W699"/>
<evidence type="ECO:0000256" key="3">
    <source>
        <dbReference type="ARBA" id="ARBA00023235"/>
    </source>
</evidence>
<dbReference type="InterPro" id="IPR044666">
    <property type="entry name" value="Cyclophilin_A-like"/>
</dbReference>
<keyword evidence="4" id="KW-0732">Signal</keyword>
<evidence type="ECO:0000259" key="5">
    <source>
        <dbReference type="PROSITE" id="PS50072"/>
    </source>
</evidence>
<evidence type="ECO:0000256" key="1">
    <source>
        <dbReference type="ARBA" id="ARBA00002388"/>
    </source>
</evidence>
<dbReference type="PRINTS" id="PR00153">
    <property type="entry name" value="CSAPPISMRASE"/>
</dbReference>
<keyword evidence="3 4" id="KW-0413">Isomerase</keyword>
<dbReference type="PROSITE" id="PS51257">
    <property type="entry name" value="PROKAR_LIPOPROTEIN"/>
    <property type="match status" value="1"/>
</dbReference>
<evidence type="ECO:0000313" key="7">
    <source>
        <dbReference type="Proteomes" id="UP000516160"/>
    </source>
</evidence>
<comment type="similarity">
    <text evidence="4">Belongs to the cyclophilin-type PPIase family.</text>
</comment>
<dbReference type="InterPro" id="IPR020892">
    <property type="entry name" value="Cyclophilin-type_PPIase_CS"/>
</dbReference>